<accession>A0ABS2P5R6</accession>
<evidence type="ECO:0000313" key="4">
    <source>
        <dbReference type="Proteomes" id="UP000737402"/>
    </source>
</evidence>
<keyword evidence="2" id="KW-0732">Signal</keyword>
<evidence type="ECO:0000256" key="1">
    <source>
        <dbReference type="SAM" id="MobiDB-lite"/>
    </source>
</evidence>
<dbReference type="Proteomes" id="UP000737402">
    <property type="component" value="Unassembled WGS sequence"/>
</dbReference>
<feature type="compositionally biased region" description="Basic and acidic residues" evidence="1">
    <location>
        <begin position="41"/>
        <end position="61"/>
    </location>
</feature>
<dbReference type="PROSITE" id="PS51257">
    <property type="entry name" value="PROKAR_LIPOPROTEIN"/>
    <property type="match status" value="1"/>
</dbReference>
<feature type="region of interest" description="Disordered" evidence="1">
    <location>
        <begin position="24"/>
        <end position="64"/>
    </location>
</feature>
<dbReference type="RefSeq" id="WP_204418972.1">
    <property type="nucleotide sequence ID" value="NZ_JAFBED010000012.1"/>
</dbReference>
<feature type="chain" id="PRO_5045638956" evidence="2">
    <location>
        <begin position="21"/>
        <end position="141"/>
    </location>
</feature>
<proteinExistence type="predicted"/>
<gene>
    <name evidence="3" type="ORF">JOC95_003836</name>
</gene>
<evidence type="ECO:0000256" key="2">
    <source>
        <dbReference type="SAM" id="SignalP"/>
    </source>
</evidence>
<name>A0ABS2P5R6_9BACI</name>
<dbReference type="EMBL" id="JAFBED010000012">
    <property type="protein sequence ID" value="MBM7621928.1"/>
    <property type="molecule type" value="Genomic_DNA"/>
</dbReference>
<protein>
    <submittedName>
        <fullName evidence="3">ABC-type uncharacterized transport system auxiliary subunit</fullName>
    </submittedName>
</protein>
<organism evidence="3 4">
    <name type="scientific">Sutcliffiella tianshenii</name>
    <dbReference type="NCBI Taxonomy" id="1463404"/>
    <lineage>
        <taxon>Bacteria</taxon>
        <taxon>Bacillati</taxon>
        <taxon>Bacillota</taxon>
        <taxon>Bacilli</taxon>
        <taxon>Bacillales</taxon>
        <taxon>Bacillaceae</taxon>
        <taxon>Sutcliffiella</taxon>
    </lineage>
</organism>
<sequence>MKKFFTWVCLLMLVSGLAACGETNETNGNAGQKENSTATDNSEHEGSEDVGTEEKDTKTKTTEGSVSIVSSADAIEYLKHVLELEDNGDIVFDDMGGTLEKDDSGSFYTIKLVSKELQKNGGSGTVGVYMVYEDGTYMEKI</sequence>
<reference evidence="3 4" key="1">
    <citation type="submission" date="2021-01" db="EMBL/GenBank/DDBJ databases">
        <title>Genomic Encyclopedia of Type Strains, Phase IV (KMG-IV): sequencing the most valuable type-strain genomes for metagenomic binning, comparative biology and taxonomic classification.</title>
        <authorList>
            <person name="Goeker M."/>
        </authorList>
    </citation>
    <scope>NUCLEOTIDE SEQUENCE [LARGE SCALE GENOMIC DNA]</scope>
    <source>
        <strain evidence="3 4">DSM 25879</strain>
    </source>
</reference>
<feature type="compositionally biased region" description="Polar residues" evidence="1">
    <location>
        <begin position="24"/>
        <end position="40"/>
    </location>
</feature>
<comment type="caution">
    <text evidence="3">The sequence shown here is derived from an EMBL/GenBank/DDBJ whole genome shotgun (WGS) entry which is preliminary data.</text>
</comment>
<evidence type="ECO:0000313" key="3">
    <source>
        <dbReference type="EMBL" id="MBM7621928.1"/>
    </source>
</evidence>
<keyword evidence="4" id="KW-1185">Reference proteome</keyword>
<feature type="signal peptide" evidence="2">
    <location>
        <begin position="1"/>
        <end position="20"/>
    </location>
</feature>